<dbReference type="SUPFAM" id="SSF102400">
    <property type="entry name" value="DNA polymerase III chi subunit"/>
    <property type="match status" value="1"/>
</dbReference>
<dbReference type="GO" id="GO:0032298">
    <property type="term" value="P:positive regulation of DNA-templated DNA replication initiation"/>
    <property type="evidence" value="ECO:0007669"/>
    <property type="project" value="TreeGrafter"/>
</dbReference>
<organism evidence="1 2">
    <name type="scientific">Candidatus Erwinia haradaeae</name>
    <dbReference type="NCBI Taxonomy" id="1922217"/>
    <lineage>
        <taxon>Bacteria</taxon>
        <taxon>Pseudomonadati</taxon>
        <taxon>Pseudomonadota</taxon>
        <taxon>Gammaproteobacteria</taxon>
        <taxon>Enterobacterales</taxon>
        <taxon>Erwiniaceae</taxon>
        <taxon>Erwinia</taxon>
    </lineage>
</organism>
<dbReference type="EC" id="2.7.7.7" evidence="1"/>
<dbReference type="InterPro" id="IPR036768">
    <property type="entry name" value="PolIII_chi_sf"/>
</dbReference>
<evidence type="ECO:0000313" key="2">
    <source>
        <dbReference type="Proteomes" id="UP000294462"/>
    </source>
</evidence>
<dbReference type="OrthoDB" id="5297568at2"/>
<dbReference type="Pfam" id="PF04364">
    <property type="entry name" value="DNA_pol3_chi"/>
    <property type="match status" value="1"/>
</dbReference>
<keyword evidence="1" id="KW-0548">Nucleotidyltransferase</keyword>
<dbReference type="GO" id="GO:0003677">
    <property type="term" value="F:DNA binding"/>
    <property type="evidence" value="ECO:0007669"/>
    <property type="project" value="InterPro"/>
</dbReference>
<keyword evidence="2" id="KW-1185">Reference proteome</keyword>
<dbReference type="EMBL" id="LR217725">
    <property type="protein sequence ID" value="VFP87592.1"/>
    <property type="molecule type" value="Genomic_DNA"/>
</dbReference>
<sequence length="181" mass="20860">MKHATFYLLAPDKSLGDITIQEEFICSLVYQKWHDEDRRIVIACENKTQAIALDNALWKSLPYSFIPHNIADEGPKHGAPVELTWSDACSNKTYDVVINLLTQCSDYILSFFEVIDFVPLAESCKQFARERYKQYRQQGFQLHTVQLSSVFQSNGVKQVYNPFSKNNYTEASTIYCEPIIN</sequence>
<dbReference type="KEGG" id="ehd:ERCIPSTX3056_599"/>
<gene>
    <name evidence="1" type="primary">holC</name>
    <name evidence="1" type="ORF">ERCIPSTX3056_599</name>
</gene>
<dbReference type="InterPro" id="IPR007459">
    <property type="entry name" value="DNA_pol3_chi"/>
</dbReference>
<dbReference type="PANTHER" id="PTHR38767:SF1">
    <property type="entry name" value="DNA POLYMERASE III SUBUNIT CHI"/>
    <property type="match status" value="1"/>
</dbReference>
<proteinExistence type="predicted"/>
<dbReference type="Gene3D" id="3.40.50.10110">
    <property type="entry name" value="DNA polymerase III subunit chi"/>
    <property type="match status" value="1"/>
</dbReference>
<reference evidence="1 2" key="1">
    <citation type="submission" date="2019-02" db="EMBL/GenBank/DDBJ databases">
        <authorList>
            <person name="Manzano-Marin A."/>
            <person name="Manzano-Marin A."/>
        </authorList>
    </citation>
    <scope>NUCLEOTIDE SEQUENCE [LARGE SCALE GENOMIC DNA]</scope>
    <source>
        <strain evidence="1 2">ErCipseudotaxifoliae</strain>
    </source>
</reference>
<evidence type="ECO:0000313" key="1">
    <source>
        <dbReference type="EMBL" id="VFP87592.1"/>
    </source>
</evidence>
<dbReference type="AlphaFoldDB" id="A0A451DLH4"/>
<protein>
    <submittedName>
        <fullName evidence="1">DNA polymerase III subunit chi</fullName>
        <ecNumber evidence="1">2.7.7.7</ecNumber>
    </submittedName>
</protein>
<dbReference type="GO" id="GO:0006260">
    <property type="term" value="P:DNA replication"/>
    <property type="evidence" value="ECO:0007669"/>
    <property type="project" value="InterPro"/>
</dbReference>
<dbReference type="Proteomes" id="UP000294462">
    <property type="component" value="Chromosome"/>
</dbReference>
<dbReference type="PANTHER" id="PTHR38767">
    <property type="entry name" value="DNA POLYMERASE III SUBUNIT CHI"/>
    <property type="match status" value="1"/>
</dbReference>
<keyword evidence="1" id="KW-0808">Transferase</keyword>
<name>A0A451DLH4_9GAMM</name>
<accession>A0A451DLH4</accession>
<dbReference type="GO" id="GO:0003887">
    <property type="term" value="F:DNA-directed DNA polymerase activity"/>
    <property type="evidence" value="ECO:0007669"/>
    <property type="project" value="UniProtKB-EC"/>
</dbReference>